<dbReference type="AlphaFoldDB" id="A0A2V1P7F7"/>
<dbReference type="InterPro" id="IPR002816">
    <property type="entry name" value="TraB/PrgY/GumN_fam"/>
</dbReference>
<dbReference type="PANTHER" id="PTHR40590">
    <property type="entry name" value="CYTOPLASMIC PROTEIN-RELATED"/>
    <property type="match status" value="1"/>
</dbReference>
<name>A0A2V1P7F7_9RHOB</name>
<evidence type="ECO:0000313" key="1">
    <source>
        <dbReference type="EMBL" id="PWG17728.1"/>
    </source>
</evidence>
<comment type="caution">
    <text evidence="1">The sequence shown here is derived from an EMBL/GenBank/DDBJ whole genome shotgun (WGS) entry which is preliminary data.</text>
</comment>
<dbReference type="CDD" id="cd14789">
    <property type="entry name" value="Tiki"/>
    <property type="match status" value="1"/>
</dbReference>
<gene>
    <name evidence="1" type="ORF">DFK10_05795</name>
</gene>
<dbReference type="Proteomes" id="UP000245293">
    <property type="component" value="Unassembled WGS sequence"/>
</dbReference>
<protein>
    <submittedName>
        <fullName evidence="1">TraB/GumN family protein</fullName>
    </submittedName>
</protein>
<sequence length="367" mass="40153">MRGGRGSGIRRSSRARGRFPAPFGCTKVTGNRVSMESPMLRPVLGMIFALLSGAAAAECAGPGLESRLDPSEIARIETLVAETPFAEGLVWHAERDGAELTLLGTIHLPDPRLGLVLHEVRGRLDRADLLLVEATAEDQLALQAHIAGDPTQFTITEGPNLIDRLDPETWQAVSRAAEARGVPPFMAARMQPWFLSMTLAMPPCAAFAMAEGQAGLDNLILSELDDRIEIRALEDWRVVLDLLRQGSFEEQLEALRVGLMDPAVMDALVVSMLEGYFERRPAYSWHINRAAGGFAPGLGAEAFEAQMQEMEQTLLFDRNRDWIPVIEAAAREHDKVFVAFGAAHLIGEKGVLALLQDNGWALTRLDD</sequence>
<dbReference type="PANTHER" id="PTHR40590:SF1">
    <property type="entry name" value="CYTOPLASMIC PROTEIN"/>
    <property type="match status" value="1"/>
</dbReference>
<evidence type="ECO:0000313" key="2">
    <source>
        <dbReference type="Proteomes" id="UP000245293"/>
    </source>
</evidence>
<dbReference type="OrthoDB" id="9806326at2"/>
<accession>A0A2V1P7F7</accession>
<keyword evidence="2" id="KW-1185">Reference proteome</keyword>
<organism evidence="1 2">
    <name type="scientific">Salibaculum griseiflavum</name>
    <dbReference type="NCBI Taxonomy" id="1914409"/>
    <lineage>
        <taxon>Bacteria</taxon>
        <taxon>Pseudomonadati</taxon>
        <taxon>Pseudomonadota</taxon>
        <taxon>Alphaproteobacteria</taxon>
        <taxon>Rhodobacterales</taxon>
        <taxon>Roseobacteraceae</taxon>
        <taxon>Salibaculum</taxon>
    </lineage>
</organism>
<dbReference type="Pfam" id="PF01963">
    <property type="entry name" value="TraB_PrgY_gumN"/>
    <property type="match status" value="1"/>
</dbReference>
<dbReference type="EMBL" id="QETF01000004">
    <property type="protein sequence ID" value="PWG17728.1"/>
    <property type="molecule type" value="Genomic_DNA"/>
</dbReference>
<proteinExistence type="predicted"/>
<dbReference type="InterPro" id="IPR047111">
    <property type="entry name" value="YbaP-like"/>
</dbReference>
<reference evidence="2" key="1">
    <citation type="submission" date="2018-05" db="EMBL/GenBank/DDBJ databases">
        <authorList>
            <person name="Du Z."/>
            <person name="Wang X."/>
        </authorList>
    </citation>
    <scope>NUCLEOTIDE SEQUENCE [LARGE SCALE GENOMIC DNA]</scope>
    <source>
        <strain evidence="2">WDS4C29</strain>
    </source>
</reference>